<name>A0A811ZXA0_NYCPR</name>
<comment type="subcellular location">
    <subcellularLocation>
        <location evidence="1">Mitochondrion inner membrane</location>
        <topology evidence="1">Single-pass membrane protein</topology>
    </subcellularLocation>
</comment>
<evidence type="ECO:0000313" key="20">
    <source>
        <dbReference type="Proteomes" id="UP000645828"/>
    </source>
</evidence>
<keyword evidence="20" id="KW-1185">Reference proteome</keyword>
<evidence type="ECO:0000256" key="17">
    <source>
        <dbReference type="ARBA" id="ARBA00064647"/>
    </source>
</evidence>
<dbReference type="GO" id="GO:0042776">
    <property type="term" value="P:proton motive force-driven mitochondrial ATP synthesis"/>
    <property type="evidence" value="ECO:0007669"/>
    <property type="project" value="TreeGrafter"/>
</dbReference>
<dbReference type="PANTHER" id="PTHR13080:SF16">
    <property type="entry name" value="ATP SYNTHASE SUBUNIT F, MITOCHONDRIAL"/>
    <property type="match status" value="1"/>
</dbReference>
<evidence type="ECO:0000256" key="4">
    <source>
        <dbReference type="ARBA" id="ARBA00022547"/>
    </source>
</evidence>
<keyword evidence="4" id="KW-0138">CF(0)</keyword>
<keyword evidence="11" id="KW-0406">Ion transport</keyword>
<evidence type="ECO:0000256" key="2">
    <source>
        <dbReference type="ARBA" id="ARBA00005895"/>
    </source>
</evidence>
<keyword evidence="7" id="KW-0375">Hydrogen ion transport</keyword>
<keyword evidence="5" id="KW-0597">Phosphoprotein</keyword>
<keyword evidence="3" id="KW-0813">Transport</keyword>
<evidence type="ECO:0000256" key="13">
    <source>
        <dbReference type="ARBA" id="ARBA00023136"/>
    </source>
</evidence>
<accession>A0A811ZXA0</accession>
<evidence type="ECO:0000256" key="9">
    <source>
        <dbReference type="ARBA" id="ARBA00022989"/>
    </source>
</evidence>
<keyword evidence="8" id="KW-0999">Mitochondrion inner membrane</keyword>
<evidence type="ECO:0000256" key="7">
    <source>
        <dbReference type="ARBA" id="ARBA00022781"/>
    </source>
</evidence>
<dbReference type="Pfam" id="PF10206">
    <property type="entry name" value="WRW"/>
    <property type="match status" value="1"/>
</dbReference>
<reference evidence="19" key="1">
    <citation type="submission" date="2020-12" db="EMBL/GenBank/DDBJ databases">
        <authorList>
            <consortium name="Molecular Ecology Group"/>
        </authorList>
    </citation>
    <scope>NUCLEOTIDE SEQUENCE</scope>
    <source>
        <strain evidence="19">TBG_1078</strain>
    </source>
</reference>
<comment type="caution">
    <text evidence="19">The sequence shown here is derived from an EMBL/GenBank/DDBJ whole genome shotgun (WGS) entry which is preliminary data.</text>
</comment>
<dbReference type="EMBL" id="CAJHUB010000787">
    <property type="protein sequence ID" value="CAD7693819.1"/>
    <property type="molecule type" value="Genomic_DNA"/>
</dbReference>
<evidence type="ECO:0000256" key="8">
    <source>
        <dbReference type="ARBA" id="ARBA00022792"/>
    </source>
</evidence>
<keyword evidence="9" id="KW-1133">Transmembrane helix</keyword>
<dbReference type="GO" id="GO:0046933">
    <property type="term" value="F:proton-transporting ATP synthase activity, rotational mechanism"/>
    <property type="evidence" value="ECO:0007669"/>
    <property type="project" value="TreeGrafter"/>
</dbReference>
<evidence type="ECO:0000256" key="14">
    <source>
        <dbReference type="ARBA" id="ARBA00023310"/>
    </source>
</evidence>
<evidence type="ECO:0000256" key="16">
    <source>
        <dbReference type="ARBA" id="ARBA00054012"/>
    </source>
</evidence>
<evidence type="ECO:0000256" key="15">
    <source>
        <dbReference type="ARBA" id="ARBA00032201"/>
    </source>
</evidence>
<dbReference type="GO" id="GO:0045259">
    <property type="term" value="C:proton-transporting ATP synthase complex"/>
    <property type="evidence" value="ECO:0007669"/>
    <property type="project" value="UniProtKB-KW"/>
</dbReference>
<keyword evidence="6" id="KW-0812">Transmembrane</keyword>
<evidence type="ECO:0000256" key="12">
    <source>
        <dbReference type="ARBA" id="ARBA00023128"/>
    </source>
</evidence>
<keyword evidence="10" id="KW-0007">Acetylation</keyword>
<evidence type="ECO:0000256" key="10">
    <source>
        <dbReference type="ARBA" id="ARBA00022990"/>
    </source>
</evidence>
<dbReference type="AlphaFoldDB" id="A0A811ZXA0"/>
<keyword evidence="14" id="KW-0066">ATP synthesis</keyword>
<evidence type="ECO:0000256" key="18">
    <source>
        <dbReference type="ARBA" id="ARBA00070733"/>
    </source>
</evidence>
<organism evidence="19 20">
    <name type="scientific">Nyctereutes procyonoides</name>
    <name type="common">Raccoon dog</name>
    <name type="synonym">Canis procyonoides</name>
    <dbReference type="NCBI Taxonomy" id="34880"/>
    <lineage>
        <taxon>Eukaryota</taxon>
        <taxon>Metazoa</taxon>
        <taxon>Chordata</taxon>
        <taxon>Craniata</taxon>
        <taxon>Vertebrata</taxon>
        <taxon>Euteleostomi</taxon>
        <taxon>Mammalia</taxon>
        <taxon>Eutheria</taxon>
        <taxon>Laurasiatheria</taxon>
        <taxon>Carnivora</taxon>
        <taxon>Caniformia</taxon>
        <taxon>Canidae</taxon>
        <taxon>Nyctereutes</taxon>
    </lineage>
</organism>
<evidence type="ECO:0000256" key="3">
    <source>
        <dbReference type="ARBA" id="ARBA00022448"/>
    </source>
</evidence>
<evidence type="ECO:0000256" key="1">
    <source>
        <dbReference type="ARBA" id="ARBA00004434"/>
    </source>
</evidence>
<dbReference type="InterPro" id="IPR019344">
    <property type="entry name" value="F1F0-ATPsyn_F_prd"/>
</dbReference>
<gene>
    <name evidence="19" type="ORF">NYPRO_LOCUS26611</name>
</gene>
<dbReference type="PANTHER" id="PTHR13080">
    <property type="entry name" value="ATP SYNTHASE F CHAIN, MITOCHONDRIAL-RELATED"/>
    <property type="match status" value="1"/>
</dbReference>
<evidence type="ECO:0000256" key="11">
    <source>
        <dbReference type="ARBA" id="ARBA00023065"/>
    </source>
</evidence>
<comment type="similarity">
    <text evidence="2">Belongs to the ATPase F chain family.</text>
</comment>
<keyword evidence="12" id="KW-0496">Mitochondrion</keyword>
<evidence type="ECO:0000256" key="6">
    <source>
        <dbReference type="ARBA" id="ARBA00022692"/>
    </source>
</evidence>
<protein>
    <recommendedName>
        <fullName evidence="18">ATP synthase F(0) complex subunit f, mitochondrial</fullName>
    </recommendedName>
    <alternativeName>
        <fullName evidence="15">ATP synthase membrane subunit f</fullName>
    </alternativeName>
</protein>
<dbReference type="GO" id="GO:0005743">
    <property type="term" value="C:mitochondrial inner membrane"/>
    <property type="evidence" value="ECO:0007669"/>
    <property type="project" value="UniProtKB-SubCell"/>
</dbReference>
<evidence type="ECO:0000256" key="5">
    <source>
        <dbReference type="ARBA" id="ARBA00022553"/>
    </source>
</evidence>
<proteinExistence type="inferred from homology"/>
<dbReference type="Proteomes" id="UP000645828">
    <property type="component" value="Unassembled WGS sequence"/>
</dbReference>
<sequence>MENIKMDTQDSKMVSSTPVKKKLMDVKLGELPSWIIMQDFTPEGIAGTFQRFYFKYH</sequence>
<comment type="function">
    <text evidence="16">Subunit f, of the mitochondrial membrane ATP synthase complex (F(1)F(0) ATP synthase or Complex V) that produces ATP from ADP in the presence of a proton gradient across the membrane which is generated by electron transport complexes of the respiratory chain. ATP synthase complex consist of a soluble F(1) head domain - the catalytic core - and a membrane F(1) domain - the membrane proton channel. These two domains are linked by a central stalk rotating inside the F(1) region and a stationary peripheral stalk. During catalysis, ATP synthesis in the catalytic domain of F(1) is coupled via a rotary mechanism of the central stalk subunits to proton translocation. In vivo, can only synthesize ATP although its ATP hydrolase activity can be activated artificially in vitro. Part of the complex F(0) domain.</text>
</comment>
<keyword evidence="13" id="KW-0472">Membrane</keyword>
<comment type="subunit">
    <text evidence="17">Component of the ATP synthase complex composed at least of ATP5F1A/subunit alpha, ATP5F1B/subunit beta, ATP5MC1/subunit c (homooctomer), MT-ATP6/subunit a, MT-ATP8/subunit 8, ATP5ME/subunit e, ATP5MF/subunit f, ATP5MG/subunit g, ATP5MK/subunit k, ATP5MJ/subunit j, ATP5F1C/subunit gamma, ATP5F1D/subunit delta, ATP5F1E/subunit epsilon, ATP5PF/subunit F6, ATP5PB/subunit b, ATP5PD/subunit d, ATP5PO/subunit OSCP. ATP synthase complex consists of a soluble F(1) head domain (subunits alpha(3) and beta(3)) - the catalytic core - and a membrane F(0) domain - the membrane proton channel (subunits c, a, 8, e, f, g, k and j). These two domains are linked by a central stalk (subunits gamma, delta, and epsilon) rotating inside the F1 region and a stationary peripheral stalk (subunits F6, b, d, and OSCP).</text>
</comment>
<evidence type="ECO:0000313" key="19">
    <source>
        <dbReference type="EMBL" id="CAD7693819.1"/>
    </source>
</evidence>